<dbReference type="EMBL" id="CP134192">
    <property type="protein sequence ID" value="WPB08280.1"/>
    <property type="molecule type" value="Genomic_DNA"/>
</dbReference>
<keyword evidence="5" id="KW-0964">Secreted</keyword>
<keyword evidence="11" id="KW-0472">Membrane</keyword>
<evidence type="ECO:0000256" key="1">
    <source>
        <dbReference type="ARBA" id="ARBA00004609"/>
    </source>
</evidence>
<dbReference type="GeneID" id="90644902"/>
<evidence type="ECO:0000313" key="18">
    <source>
        <dbReference type="EMBL" id="WPB08280.1"/>
    </source>
</evidence>
<evidence type="ECO:0000256" key="15">
    <source>
        <dbReference type="SAM" id="MobiDB-lite"/>
    </source>
</evidence>
<dbReference type="Proteomes" id="UP001302367">
    <property type="component" value="Chromosome 9"/>
</dbReference>
<dbReference type="Pfam" id="PF05730">
    <property type="entry name" value="CFEM"/>
    <property type="match status" value="1"/>
</dbReference>
<evidence type="ECO:0000256" key="10">
    <source>
        <dbReference type="ARBA" id="ARBA00023004"/>
    </source>
</evidence>
<feature type="signal peptide" evidence="16">
    <location>
        <begin position="1"/>
        <end position="18"/>
    </location>
</feature>
<keyword evidence="13" id="KW-0325">Glycoprotein</keyword>
<keyword evidence="4" id="KW-1003">Cell membrane</keyword>
<evidence type="ECO:0000256" key="4">
    <source>
        <dbReference type="ARBA" id="ARBA00022475"/>
    </source>
</evidence>
<evidence type="ECO:0000259" key="17">
    <source>
        <dbReference type="Pfam" id="PF05730"/>
    </source>
</evidence>
<feature type="compositionally biased region" description="Low complexity" evidence="15">
    <location>
        <begin position="136"/>
        <end position="170"/>
    </location>
</feature>
<evidence type="ECO:0000256" key="14">
    <source>
        <dbReference type="ARBA" id="ARBA00023288"/>
    </source>
</evidence>
<keyword evidence="14" id="KW-0449">Lipoprotein</keyword>
<comment type="similarity">
    <text evidence="3">Belongs to the RBT5 family.</text>
</comment>
<feature type="domain" description="CFEM" evidence="17">
    <location>
        <begin position="22"/>
        <end position="81"/>
    </location>
</feature>
<feature type="region of interest" description="Disordered" evidence="15">
    <location>
        <begin position="130"/>
        <end position="171"/>
    </location>
</feature>
<name>A0ABZ0P9Q6_CERBT</name>
<keyword evidence="10" id="KW-0408">Iron</keyword>
<protein>
    <recommendedName>
        <fullName evidence="17">CFEM domain-containing protein</fullName>
    </recommendedName>
</protein>
<gene>
    <name evidence="18" type="ORF">RHO25_012946</name>
</gene>
<accession>A0ABZ0P9Q6</accession>
<keyword evidence="9 16" id="KW-0732">Signal</keyword>
<keyword evidence="8" id="KW-0479">Metal-binding</keyword>
<keyword evidence="12" id="KW-1015">Disulfide bond</keyword>
<keyword evidence="6" id="KW-0349">Heme</keyword>
<evidence type="ECO:0000256" key="9">
    <source>
        <dbReference type="ARBA" id="ARBA00022729"/>
    </source>
</evidence>
<proteinExistence type="inferred from homology"/>
<organism evidence="18 19">
    <name type="scientific">Cercospora beticola</name>
    <name type="common">Sugarbeet leaf spot fungus</name>
    <dbReference type="NCBI Taxonomy" id="122368"/>
    <lineage>
        <taxon>Eukaryota</taxon>
        <taxon>Fungi</taxon>
        <taxon>Dikarya</taxon>
        <taxon>Ascomycota</taxon>
        <taxon>Pezizomycotina</taxon>
        <taxon>Dothideomycetes</taxon>
        <taxon>Dothideomycetidae</taxon>
        <taxon>Mycosphaerellales</taxon>
        <taxon>Mycosphaerellaceae</taxon>
        <taxon>Cercospora</taxon>
    </lineage>
</organism>
<dbReference type="InterPro" id="IPR051735">
    <property type="entry name" value="CFEM_domain"/>
</dbReference>
<feature type="chain" id="PRO_5045073121" description="CFEM domain-containing protein" evidence="16">
    <location>
        <begin position="19"/>
        <end position="205"/>
    </location>
</feature>
<keyword evidence="19" id="KW-1185">Reference proteome</keyword>
<dbReference type="PANTHER" id="PTHR37928">
    <property type="entry name" value="CFEM DOMAIN PROTEIN (AFU_ORTHOLOGUE AFUA_6G14090)"/>
    <property type="match status" value="1"/>
</dbReference>
<dbReference type="RefSeq" id="XP_065459685.1">
    <property type="nucleotide sequence ID" value="XM_065603613.1"/>
</dbReference>
<evidence type="ECO:0000256" key="16">
    <source>
        <dbReference type="SAM" id="SignalP"/>
    </source>
</evidence>
<evidence type="ECO:0000256" key="8">
    <source>
        <dbReference type="ARBA" id="ARBA00022723"/>
    </source>
</evidence>
<evidence type="ECO:0000256" key="13">
    <source>
        <dbReference type="ARBA" id="ARBA00023180"/>
    </source>
</evidence>
<reference evidence="18 19" key="1">
    <citation type="submission" date="2023-09" db="EMBL/GenBank/DDBJ databases">
        <title>Complete-Gapless Cercospora beticola genome.</title>
        <authorList>
            <person name="Wyatt N.A."/>
            <person name="Spanner R.E."/>
            <person name="Bolton M.D."/>
        </authorList>
    </citation>
    <scope>NUCLEOTIDE SEQUENCE [LARGE SCALE GENOMIC DNA]</scope>
    <source>
        <strain evidence="18">Cb09-40</strain>
    </source>
</reference>
<keyword evidence="7" id="KW-0336">GPI-anchor</keyword>
<comment type="subcellular location">
    <subcellularLocation>
        <location evidence="1">Cell membrane</location>
        <topology evidence="1">Lipid-anchor</topology>
        <topology evidence="1">GPI-anchor</topology>
    </subcellularLocation>
    <subcellularLocation>
        <location evidence="2">Secreted</location>
    </subcellularLocation>
</comment>
<evidence type="ECO:0000256" key="2">
    <source>
        <dbReference type="ARBA" id="ARBA00004613"/>
    </source>
</evidence>
<evidence type="ECO:0000256" key="5">
    <source>
        <dbReference type="ARBA" id="ARBA00022525"/>
    </source>
</evidence>
<evidence type="ECO:0000256" key="6">
    <source>
        <dbReference type="ARBA" id="ARBA00022617"/>
    </source>
</evidence>
<evidence type="ECO:0000313" key="19">
    <source>
        <dbReference type="Proteomes" id="UP001302367"/>
    </source>
</evidence>
<evidence type="ECO:0000256" key="12">
    <source>
        <dbReference type="ARBA" id="ARBA00023157"/>
    </source>
</evidence>
<dbReference type="InterPro" id="IPR008427">
    <property type="entry name" value="Extracellular_membr_CFEM_dom"/>
</dbReference>
<sequence length="205" mass="20700">MSTLVLFTLLASVALALAQTQMPGLPECAQGCITDSCGCNQVDLACICSNTQLIDNLSCCVSENCDQSGQDEVFIYVDVLCDSYGGTTLPTDATCAATASGRVTTTAVDPRPSTAVNTDTITSAPATSLSTTMEFSTSETATDVESSETTSTTSASTNIRTTSTAATTSSDRGLEATPLAYTGAGARATAVVGMLGAMVIGALAP</sequence>
<evidence type="ECO:0000256" key="3">
    <source>
        <dbReference type="ARBA" id="ARBA00010031"/>
    </source>
</evidence>
<dbReference type="PANTHER" id="PTHR37928:SF2">
    <property type="entry name" value="GPI ANCHORED CFEM DOMAIN PROTEIN (AFU_ORTHOLOGUE AFUA_6G10580)"/>
    <property type="match status" value="1"/>
</dbReference>
<evidence type="ECO:0000256" key="11">
    <source>
        <dbReference type="ARBA" id="ARBA00023136"/>
    </source>
</evidence>
<evidence type="ECO:0000256" key="7">
    <source>
        <dbReference type="ARBA" id="ARBA00022622"/>
    </source>
</evidence>